<sequence>MATSLKTRKGVLSRHSNSLSQALARHATLGESVGLEDQEAYRTILNEIQKAEMGIKSLQDIFDRALFAFTKTVDNLKEPLTEEEEAKVSEYISGAQELISQSTSLLIKLEINKEQLTFNTRTQAGLMGNEHPNENTVARIELPKLPIPEFSGKFWQWDSFWELFNATVHSLPLSDLQKFNYLLRALKGEARESIARFQVTSANYNLAIAHLKKRYGNAQNIVTGLHRQLEYWSTRSTQLRDQRVRKTRGTPCPTQEHEREHRRY</sequence>
<gene>
    <name evidence="2" type="primary">Necator_chrV.g18117</name>
    <name evidence="2" type="ORF">RB195_013326</name>
</gene>
<accession>A0ABR1DWH6</accession>
<evidence type="ECO:0000313" key="3">
    <source>
        <dbReference type="Proteomes" id="UP001303046"/>
    </source>
</evidence>
<dbReference type="InterPro" id="IPR005312">
    <property type="entry name" value="DUF1759"/>
</dbReference>
<reference evidence="2 3" key="1">
    <citation type="submission" date="2023-08" db="EMBL/GenBank/DDBJ databases">
        <title>A Necator americanus chromosomal reference genome.</title>
        <authorList>
            <person name="Ilik V."/>
            <person name="Petrzelkova K.J."/>
            <person name="Pardy F."/>
            <person name="Fuh T."/>
            <person name="Niatou-Singa F.S."/>
            <person name="Gouil Q."/>
            <person name="Baker L."/>
            <person name="Ritchie M.E."/>
            <person name="Jex A.R."/>
            <person name="Gazzola D."/>
            <person name="Li H."/>
            <person name="Toshio Fujiwara R."/>
            <person name="Zhan B."/>
            <person name="Aroian R.V."/>
            <person name="Pafco B."/>
            <person name="Schwarz E.M."/>
        </authorList>
    </citation>
    <scope>NUCLEOTIDE SEQUENCE [LARGE SCALE GENOMIC DNA]</scope>
    <source>
        <strain evidence="2 3">Aroian</strain>
        <tissue evidence="2">Whole animal</tissue>
    </source>
</reference>
<feature type="compositionally biased region" description="Basic and acidic residues" evidence="1">
    <location>
        <begin position="255"/>
        <end position="264"/>
    </location>
</feature>
<protein>
    <submittedName>
        <fullName evidence="2">Uncharacterized protein</fullName>
    </submittedName>
</protein>
<name>A0ABR1DWH6_NECAM</name>
<feature type="region of interest" description="Disordered" evidence="1">
    <location>
        <begin position="240"/>
        <end position="264"/>
    </location>
</feature>
<keyword evidence="3" id="KW-1185">Reference proteome</keyword>
<dbReference type="Pfam" id="PF03564">
    <property type="entry name" value="DUF1759"/>
    <property type="match status" value="1"/>
</dbReference>
<dbReference type="EMBL" id="JAVFWL010000005">
    <property type="protein sequence ID" value="KAK6754261.1"/>
    <property type="molecule type" value="Genomic_DNA"/>
</dbReference>
<evidence type="ECO:0000313" key="2">
    <source>
        <dbReference type="EMBL" id="KAK6754261.1"/>
    </source>
</evidence>
<proteinExistence type="predicted"/>
<organism evidence="2 3">
    <name type="scientific">Necator americanus</name>
    <name type="common">Human hookworm</name>
    <dbReference type="NCBI Taxonomy" id="51031"/>
    <lineage>
        <taxon>Eukaryota</taxon>
        <taxon>Metazoa</taxon>
        <taxon>Ecdysozoa</taxon>
        <taxon>Nematoda</taxon>
        <taxon>Chromadorea</taxon>
        <taxon>Rhabditida</taxon>
        <taxon>Rhabditina</taxon>
        <taxon>Rhabditomorpha</taxon>
        <taxon>Strongyloidea</taxon>
        <taxon>Ancylostomatidae</taxon>
        <taxon>Bunostominae</taxon>
        <taxon>Necator</taxon>
    </lineage>
</organism>
<dbReference type="PANTHER" id="PTHR22954">
    <property type="entry name" value="RETROVIRAL PROTEASE-RELATED"/>
    <property type="match status" value="1"/>
</dbReference>
<dbReference type="Proteomes" id="UP001303046">
    <property type="component" value="Unassembled WGS sequence"/>
</dbReference>
<dbReference type="PANTHER" id="PTHR22954:SF3">
    <property type="entry name" value="PROTEIN CBG08539"/>
    <property type="match status" value="1"/>
</dbReference>
<evidence type="ECO:0000256" key="1">
    <source>
        <dbReference type="SAM" id="MobiDB-lite"/>
    </source>
</evidence>
<comment type="caution">
    <text evidence="2">The sequence shown here is derived from an EMBL/GenBank/DDBJ whole genome shotgun (WGS) entry which is preliminary data.</text>
</comment>